<evidence type="ECO:0000259" key="1">
    <source>
        <dbReference type="Pfam" id="PF03721"/>
    </source>
</evidence>
<dbReference type="Gene3D" id="3.40.50.720">
    <property type="entry name" value="NAD(P)-binding Rossmann-like Domain"/>
    <property type="match status" value="1"/>
</dbReference>
<protein>
    <submittedName>
        <fullName evidence="2">Flavoredoxin</fullName>
    </submittedName>
</protein>
<feature type="non-terminal residue" evidence="2">
    <location>
        <position position="1"/>
    </location>
</feature>
<organism evidence="2">
    <name type="scientific">termite gut metagenome</name>
    <dbReference type="NCBI Taxonomy" id="433724"/>
    <lineage>
        <taxon>unclassified sequences</taxon>
        <taxon>metagenomes</taxon>
        <taxon>organismal metagenomes</taxon>
    </lineage>
</organism>
<dbReference type="PANTHER" id="PTHR43750:SF3">
    <property type="entry name" value="UDP-GLUCOSE 6-DEHYDROGENASE TUAD"/>
    <property type="match status" value="1"/>
</dbReference>
<reference evidence="2" key="1">
    <citation type="submission" date="2019-03" db="EMBL/GenBank/DDBJ databases">
        <title>Single cell metagenomics reveals metabolic interactions within the superorganism composed of flagellate Streblomastix strix and complex community of Bacteroidetes bacteria on its surface.</title>
        <authorList>
            <person name="Treitli S.C."/>
            <person name="Kolisko M."/>
            <person name="Husnik F."/>
            <person name="Keeling P."/>
            <person name="Hampl V."/>
        </authorList>
    </citation>
    <scope>NUCLEOTIDE SEQUENCE</scope>
    <source>
        <strain evidence="2">STM</strain>
    </source>
</reference>
<dbReference type="AlphaFoldDB" id="A0A5J4R3H7"/>
<dbReference type="GO" id="GO:0051287">
    <property type="term" value="F:NAD binding"/>
    <property type="evidence" value="ECO:0007669"/>
    <property type="project" value="InterPro"/>
</dbReference>
<feature type="domain" description="UDP-glucose/GDP-mannose dehydrogenase N-terminal" evidence="1">
    <location>
        <begin position="5"/>
        <end position="45"/>
    </location>
</feature>
<dbReference type="SUPFAM" id="SSF51735">
    <property type="entry name" value="NAD(P)-binding Rossmann-fold domains"/>
    <property type="match status" value="1"/>
</dbReference>
<dbReference type="PANTHER" id="PTHR43750">
    <property type="entry name" value="UDP-GLUCOSE 6-DEHYDROGENASE TUAD"/>
    <property type="match status" value="1"/>
</dbReference>
<evidence type="ECO:0000313" key="2">
    <source>
        <dbReference type="EMBL" id="KAA6327273.1"/>
    </source>
</evidence>
<proteinExistence type="predicted"/>
<dbReference type="InterPro" id="IPR001732">
    <property type="entry name" value="UDP-Glc/GDP-Man_DH_N"/>
</dbReference>
<gene>
    <name evidence="2" type="ORF">EZS27_023733</name>
</gene>
<accession>A0A5J4R3H7</accession>
<dbReference type="EMBL" id="SNRY01002021">
    <property type="protein sequence ID" value="KAA6327273.1"/>
    <property type="molecule type" value="Genomic_DNA"/>
</dbReference>
<dbReference type="Pfam" id="PF03721">
    <property type="entry name" value="UDPG_MGDP_dh_N"/>
    <property type="match status" value="1"/>
</dbReference>
<comment type="caution">
    <text evidence="2">The sequence shown here is derived from an EMBL/GenBank/DDBJ whole genome shotgun (WGS) entry which is preliminary data.</text>
</comment>
<name>A0A5J4R3H7_9ZZZZ</name>
<sequence length="47" mass="5132">PYKFMNISIVGSGYVGLVTGACFSEMGNQVTCVDIDKEKIQKISQMT</sequence>
<dbReference type="GO" id="GO:0016616">
    <property type="term" value="F:oxidoreductase activity, acting on the CH-OH group of donors, NAD or NADP as acceptor"/>
    <property type="evidence" value="ECO:0007669"/>
    <property type="project" value="InterPro"/>
</dbReference>
<dbReference type="InterPro" id="IPR036291">
    <property type="entry name" value="NAD(P)-bd_dom_sf"/>
</dbReference>